<dbReference type="PROSITE" id="PS51325">
    <property type="entry name" value="ALPHA_BOX"/>
    <property type="match status" value="1"/>
</dbReference>
<dbReference type="Proteomes" id="UP001203852">
    <property type="component" value="Unassembled WGS sequence"/>
</dbReference>
<comment type="similarity">
    <text evidence="5">Belongs to the MATALPHA1 family.</text>
</comment>
<evidence type="ECO:0000256" key="3">
    <source>
        <dbReference type="ARBA" id="ARBA00023163"/>
    </source>
</evidence>
<comment type="caution">
    <text evidence="8">The sequence shown here is derived from an EMBL/GenBank/DDBJ whole genome shotgun (WGS) entry which is preliminary data.</text>
</comment>
<keyword evidence="3 5" id="KW-0804">Transcription</keyword>
<proteinExistence type="inferred from homology"/>
<gene>
    <name evidence="8" type="ORF">EDD36DRAFT_487801</name>
</gene>
<comment type="subcellular location">
    <subcellularLocation>
        <location evidence="5">Nucleus</location>
    </subcellularLocation>
</comment>
<keyword evidence="9" id="KW-1185">Reference proteome</keyword>
<protein>
    <submittedName>
        <fullName evidence="8">Mating-type protein MAT alpha 1-domain-containing protein</fullName>
    </submittedName>
</protein>
<dbReference type="AlphaFoldDB" id="A0AAN6DWI2"/>
<keyword evidence="1 5" id="KW-0805">Transcription regulation</keyword>
<dbReference type="InterPro" id="IPR006856">
    <property type="entry name" value="MATalpha_HMGbox"/>
</dbReference>
<reference evidence="8" key="1">
    <citation type="journal article" date="2022" name="bioRxiv">
        <title>Deciphering the potential niche of two novel black yeast fungi from a biological soil crust based on their genomes, phenotypes, and melanin regulation.</title>
        <authorList>
            <consortium name="DOE Joint Genome Institute"/>
            <person name="Carr E.C."/>
            <person name="Barton Q."/>
            <person name="Grambo S."/>
            <person name="Sullivan M."/>
            <person name="Renfro C.M."/>
            <person name="Kuo A."/>
            <person name="Pangilinan J."/>
            <person name="Lipzen A."/>
            <person name="Keymanesh K."/>
            <person name="Savage E."/>
            <person name="Barry K."/>
            <person name="Grigoriev I.V."/>
            <person name="Riekhof W.R."/>
            <person name="Harris S.S."/>
        </authorList>
    </citation>
    <scope>NUCLEOTIDE SEQUENCE</scope>
    <source>
        <strain evidence="8">JF 03-4F</strain>
    </source>
</reference>
<evidence type="ECO:0000256" key="5">
    <source>
        <dbReference type="RuleBase" id="RU003516"/>
    </source>
</evidence>
<keyword evidence="2 5" id="KW-0238">DNA-binding</keyword>
<evidence type="ECO:0000256" key="1">
    <source>
        <dbReference type="ARBA" id="ARBA00023015"/>
    </source>
</evidence>
<evidence type="ECO:0000259" key="7">
    <source>
        <dbReference type="PROSITE" id="PS51325"/>
    </source>
</evidence>
<evidence type="ECO:0000256" key="2">
    <source>
        <dbReference type="ARBA" id="ARBA00023125"/>
    </source>
</evidence>
<dbReference type="GO" id="GO:0008301">
    <property type="term" value="F:DNA binding, bending"/>
    <property type="evidence" value="ECO:0007669"/>
    <property type="project" value="InterPro"/>
</dbReference>
<evidence type="ECO:0000256" key="4">
    <source>
        <dbReference type="ARBA" id="ARBA00023242"/>
    </source>
</evidence>
<dbReference type="GO" id="GO:0045895">
    <property type="term" value="P:positive regulation of mating-type specific transcription, DNA-templated"/>
    <property type="evidence" value="ECO:0007669"/>
    <property type="project" value="InterPro"/>
</dbReference>
<feature type="compositionally biased region" description="Low complexity" evidence="6">
    <location>
        <begin position="255"/>
        <end position="269"/>
    </location>
</feature>
<dbReference type="GO" id="GO:0005634">
    <property type="term" value="C:nucleus"/>
    <property type="evidence" value="ECO:0007669"/>
    <property type="project" value="UniProtKB-SubCell"/>
</dbReference>
<feature type="region of interest" description="Disordered" evidence="6">
    <location>
        <begin position="255"/>
        <end position="277"/>
    </location>
</feature>
<dbReference type="Pfam" id="PF04769">
    <property type="entry name" value="MATalpha_HMGbox"/>
    <property type="match status" value="1"/>
</dbReference>
<organism evidence="8 9">
    <name type="scientific">Exophiala viscosa</name>
    <dbReference type="NCBI Taxonomy" id="2486360"/>
    <lineage>
        <taxon>Eukaryota</taxon>
        <taxon>Fungi</taxon>
        <taxon>Dikarya</taxon>
        <taxon>Ascomycota</taxon>
        <taxon>Pezizomycotina</taxon>
        <taxon>Eurotiomycetes</taxon>
        <taxon>Chaetothyriomycetidae</taxon>
        <taxon>Chaetothyriales</taxon>
        <taxon>Herpotrichiellaceae</taxon>
        <taxon>Exophiala</taxon>
    </lineage>
</organism>
<keyword evidence="4 5" id="KW-0539">Nucleus</keyword>
<evidence type="ECO:0000313" key="8">
    <source>
        <dbReference type="EMBL" id="KAI1612724.1"/>
    </source>
</evidence>
<feature type="domain" description="Alpha box" evidence="7">
    <location>
        <begin position="75"/>
        <end position="130"/>
    </location>
</feature>
<dbReference type="EMBL" id="MU404354">
    <property type="protein sequence ID" value="KAI1612724.1"/>
    <property type="molecule type" value="Genomic_DNA"/>
</dbReference>
<accession>A0AAN6DWI2</accession>
<evidence type="ECO:0000313" key="9">
    <source>
        <dbReference type="Proteomes" id="UP001203852"/>
    </source>
</evidence>
<evidence type="ECO:0000256" key="6">
    <source>
        <dbReference type="SAM" id="MobiDB-lite"/>
    </source>
</evidence>
<name>A0AAN6DWI2_9EURO</name>
<sequence length="360" mass="39270">MAASNAFPSAFAALFNSLSSEQLSALSGSLALAAELKTSVANMSSGDDVSVASTSASERKFARAQRRKAVVARFKQKRPLNAFITYRTYYSPIFKGLPQKQKSGLMRQMWGQESKHSIWALLGSAYSDLRDHHQETLPVDKFLSIAIPLLPIIPADKYLSKMGWTLSSEAAGEPVLFRNPAFNADILAAEYPPQTNLSLEDIVGQCYDQGLLPRANRRDLMQVLRDEGLMDVLPPADQTPPSTCGTLTLAVTPQSTTTMTTQPSSIETTPEPSDDGNVDGPVCEHEENNELSMDAIINSNAYLSVAAVTAEQQDAFESNSLALHFHPDVSPPILGFDPRVIQDDFDPFNLDLSELINFDA</sequence>